<dbReference type="EMBL" id="LT981265">
    <property type="protein sequence ID" value="SPC33527.1"/>
    <property type="molecule type" value="Genomic_DNA"/>
</dbReference>
<keyword evidence="1" id="KW-0175">Coiled coil</keyword>
<keyword evidence="3" id="KW-1185">Reference proteome</keyword>
<evidence type="ECO:0000256" key="1">
    <source>
        <dbReference type="SAM" id="Coils"/>
    </source>
</evidence>
<dbReference type="SUPFAM" id="SSF50475">
    <property type="entry name" value="FMN-binding split barrel"/>
    <property type="match status" value="1"/>
</dbReference>
<sequence>MRLVERFSIKSKESIIRFLNSIPSGTLGSIDENGFPQLIPMNFVYANDAIYMHSHHVGEKIDNIRRNNKVGFEAHKHVEFLPSYFFDPEDACSADTLYISVVVKGLASLVEDLEEKADALNSLMEKYQKEGYYKRLSKDMSSVKHVTVIKIKPITMTGKYKLGQQWSREYRRYIASKILERGSSTARESVALMGFDPYTLEYIHEPSF</sequence>
<dbReference type="InterPro" id="IPR024747">
    <property type="entry name" value="Pyridox_Oxase-rel"/>
</dbReference>
<dbReference type="KEGG" id="ncv:NCAV_0333"/>
<gene>
    <name evidence="2" type="ORF">NCAV_0333</name>
</gene>
<dbReference type="AlphaFoldDB" id="A0A2K5API0"/>
<evidence type="ECO:0000313" key="2">
    <source>
        <dbReference type="EMBL" id="SPC33527.1"/>
    </source>
</evidence>
<protein>
    <submittedName>
        <fullName evidence="2">Putative pyridoxamine 5'-phosphate oxidase, FMN-binding protein</fullName>
    </submittedName>
</protein>
<accession>A0A2K5API0</accession>
<proteinExistence type="predicted"/>
<dbReference type="InterPro" id="IPR012349">
    <property type="entry name" value="Split_barrel_FMN-bd"/>
</dbReference>
<dbReference type="PANTHER" id="PTHR34071:SF2">
    <property type="entry name" value="FLAVIN-NUCLEOTIDE-BINDING PROTEIN"/>
    <property type="match status" value="1"/>
</dbReference>
<evidence type="ECO:0000313" key="3">
    <source>
        <dbReference type="Proteomes" id="UP000236248"/>
    </source>
</evidence>
<name>A0A2K5API0_9ARCH</name>
<dbReference type="Proteomes" id="UP000236248">
    <property type="component" value="Chromosome NCAV"/>
</dbReference>
<dbReference type="RefSeq" id="WP_103287667.1">
    <property type="nucleotide sequence ID" value="NZ_LT981265.1"/>
</dbReference>
<reference evidence="3" key="1">
    <citation type="submission" date="2018-01" db="EMBL/GenBank/DDBJ databases">
        <authorList>
            <person name="Kerou L M."/>
        </authorList>
    </citation>
    <scope>NUCLEOTIDE SEQUENCE [LARGE SCALE GENOMIC DNA]</scope>
    <source>
        <strain evidence="3">SCU2</strain>
    </source>
</reference>
<dbReference type="PANTHER" id="PTHR34071">
    <property type="entry name" value="5-NITROIMIDAZOLE ANTIBIOTICS RESISTANCE PROTEIN, NIMA-FAMILY-RELATED PROTEIN-RELATED"/>
    <property type="match status" value="1"/>
</dbReference>
<dbReference type="GeneID" id="41594430"/>
<dbReference type="Pfam" id="PF12900">
    <property type="entry name" value="Pyridox_ox_2"/>
    <property type="match status" value="1"/>
</dbReference>
<organism evidence="2 3">
    <name type="scientific">Candidatus Nitrosocaldus cavascurensis</name>
    <dbReference type="NCBI Taxonomy" id="2058097"/>
    <lineage>
        <taxon>Archaea</taxon>
        <taxon>Nitrososphaerota</taxon>
        <taxon>Nitrososphaeria</taxon>
        <taxon>Candidatus Nitrosocaldales</taxon>
        <taxon>Candidatus Nitrosocaldaceae</taxon>
        <taxon>Candidatus Nitrosocaldus</taxon>
    </lineage>
</organism>
<feature type="coiled-coil region" evidence="1">
    <location>
        <begin position="103"/>
        <end position="130"/>
    </location>
</feature>
<dbReference type="Gene3D" id="2.30.110.10">
    <property type="entry name" value="Electron Transport, Fmn-binding Protein, Chain A"/>
    <property type="match status" value="1"/>
</dbReference>